<keyword evidence="1" id="KW-0812">Transmembrane</keyword>
<evidence type="ECO:0000256" key="1">
    <source>
        <dbReference type="SAM" id="Phobius"/>
    </source>
</evidence>
<feature type="transmembrane region" description="Helical" evidence="1">
    <location>
        <begin position="151"/>
        <end position="173"/>
    </location>
</feature>
<reference evidence="2 3" key="1">
    <citation type="submission" date="2019-03" db="EMBL/GenBank/DDBJ databases">
        <title>Genomic Encyclopedia of Type Strains, Phase IV (KMG-IV): sequencing the most valuable type-strain genomes for metagenomic binning, comparative biology and taxonomic classification.</title>
        <authorList>
            <person name="Goeker M."/>
        </authorList>
    </citation>
    <scope>NUCLEOTIDE SEQUENCE [LARGE SCALE GENOMIC DNA]</scope>
    <source>
        <strain evidence="2 3">DSM 24629</strain>
    </source>
</reference>
<keyword evidence="3" id="KW-1185">Reference proteome</keyword>
<evidence type="ECO:0000313" key="3">
    <source>
        <dbReference type="Proteomes" id="UP000294902"/>
    </source>
</evidence>
<dbReference type="PANTHER" id="PTHR36111">
    <property type="entry name" value="INNER MEMBRANE PROTEIN-RELATED"/>
    <property type="match status" value="1"/>
</dbReference>
<feature type="transmembrane region" description="Helical" evidence="1">
    <location>
        <begin position="220"/>
        <end position="239"/>
    </location>
</feature>
<protein>
    <recommendedName>
        <fullName evidence="4">Membrane protein YdfK</fullName>
    </recommendedName>
</protein>
<keyword evidence="1" id="KW-1133">Transmembrane helix</keyword>
<feature type="transmembrane region" description="Helical" evidence="1">
    <location>
        <begin position="35"/>
        <end position="56"/>
    </location>
</feature>
<feature type="transmembrane region" description="Helical" evidence="1">
    <location>
        <begin position="193"/>
        <end position="213"/>
    </location>
</feature>
<dbReference type="Proteomes" id="UP000294902">
    <property type="component" value="Unassembled WGS sequence"/>
</dbReference>
<proteinExistence type="predicted"/>
<sequence>MIGIGTIVNFIAIILGGFLGLGLKTGLSSRFKQIVMQSLGLAVLFIGVSGTIQSMFKITESNGIDRQYIMTMILSLVIGGILGEWINIELKLDNLGLFLQKKIGTVGDFAKGFVTASLVYCIGAMAIVGALEDGLLRNPNTLFAKSILDGISAVIFSSTLGIGVVFSSVSVLIYQGGITLLAGTLEPILTDVVIQQMSLIGNILIFAIGINILEIKKIKVGNLLPAIFIPMIVALFELLF</sequence>
<keyword evidence="1" id="KW-0472">Membrane</keyword>
<accession>A0A4R3MIZ6</accession>
<comment type="caution">
    <text evidence="2">The sequence shown here is derived from an EMBL/GenBank/DDBJ whole genome shotgun (WGS) entry which is preliminary data.</text>
</comment>
<feature type="transmembrane region" description="Helical" evidence="1">
    <location>
        <begin position="68"/>
        <end position="88"/>
    </location>
</feature>
<dbReference type="Pfam" id="PF04474">
    <property type="entry name" value="DUF554"/>
    <property type="match status" value="1"/>
</dbReference>
<dbReference type="EMBL" id="SMAL01000007">
    <property type="protein sequence ID" value="TCT13983.1"/>
    <property type="molecule type" value="Genomic_DNA"/>
</dbReference>
<gene>
    <name evidence="2" type="ORF">EDC18_10752</name>
</gene>
<evidence type="ECO:0000313" key="2">
    <source>
        <dbReference type="EMBL" id="TCT13983.1"/>
    </source>
</evidence>
<dbReference type="RefSeq" id="WP_132252837.1">
    <property type="nucleotide sequence ID" value="NZ_SMAL01000007.1"/>
</dbReference>
<organism evidence="2 3">
    <name type="scientific">Natranaerovirga pectinivora</name>
    <dbReference type="NCBI Taxonomy" id="682400"/>
    <lineage>
        <taxon>Bacteria</taxon>
        <taxon>Bacillati</taxon>
        <taxon>Bacillota</taxon>
        <taxon>Clostridia</taxon>
        <taxon>Lachnospirales</taxon>
        <taxon>Natranaerovirgaceae</taxon>
        <taxon>Natranaerovirga</taxon>
    </lineage>
</organism>
<dbReference type="OrthoDB" id="9797976at2"/>
<evidence type="ECO:0008006" key="4">
    <source>
        <dbReference type="Google" id="ProtNLM"/>
    </source>
</evidence>
<dbReference type="AlphaFoldDB" id="A0A4R3MIZ6"/>
<name>A0A4R3MIZ6_9FIRM</name>
<feature type="transmembrane region" description="Helical" evidence="1">
    <location>
        <begin position="7"/>
        <end position="23"/>
    </location>
</feature>
<dbReference type="InterPro" id="IPR007563">
    <property type="entry name" value="DUF554"/>
</dbReference>
<feature type="transmembrane region" description="Helical" evidence="1">
    <location>
        <begin position="108"/>
        <end position="131"/>
    </location>
</feature>
<dbReference type="PANTHER" id="PTHR36111:SF2">
    <property type="entry name" value="INNER MEMBRANE PROTEIN"/>
    <property type="match status" value="1"/>
</dbReference>